<dbReference type="InterPro" id="IPR017938">
    <property type="entry name" value="Riboflavin_synthase-like_b-brl"/>
</dbReference>
<comment type="function">
    <text evidence="13">NADH-dependent reductase for DPH3 and cytochrome b5. Required for the first step of diphthamide biosynthesis, a post-translational modification of histidine which occurs in elongation factor 2. DPH1 and DPH2 transfer a 3-amino-3-carboxypropyl (ACP) group from S-adenosyl-L-methionine (SAM) to a histidine residue, the reaction is assisted by a reduction system comprising DPH3 and a NADH-dependent reductase, predominantly CBR1. By reducing DPH3, also involved in the formation of the tRNA wobble base modification mcm5s 2U (5-methoxycarbonylmethyl-2-thiouridine), mediated by the elongator complex. The cytochrome b5/NADH cytochrome b5 reductase electron transfer system supports the catalytic activity of several sterol biosynthetic enzymes.</text>
</comment>
<comment type="catalytic activity">
    <reaction evidence="17">
        <text>2 Fe(III)-[cytochrome b5] + NADH = 2 Fe(II)-[cytochrome b5] + NAD(+) + H(+)</text>
        <dbReference type="Rhea" id="RHEA:46680"/>
        <dbReference type="Rhea" id="RHEA-COMP:10438"/>
        <dbReference type="Rhea" id="RHEA-COMP:10439"/>
        <dbReference type="ChEBI" id="CHEBI:15378"/>
        <dbReference type="ChEBI" id="CHEBI:29033"/>
        <dbReference type="ChEBI" id="CHEBI:29034"/>
        <dbReference type="ChEBI" id="CHEBI:57540"/>
        <dbReference type="ChEBI" id="CHEBI:57945"/>
        <dbReference type="EC" id="1.6.2.2"/>
    </reaction>
</comment>
<dbReference type="SUPFAM" id="SSF63380">
    <property type="entry name" value="Riboflavin synthase domain-like"/>
    <property type="match status" value="1"/>
</dbReference>
<dbReference type="GO" id="GO:0090524">
    <property type="term" value="F:cytochrome-b5 reductase activity, acting on NADH"/>
    <property type="evidence" value="ECO:0007669"/>
    <property type="project" value="UniProtKB-EC"/>
</dbReference>
<dbReference type="KEGG" id="sapo:SAPIO_CDS8702"/>
<evidence type="ECO:0000313" key="20">
    <source>
        <dbReference type="Proteomes" id="UP000028545"/>
    </source>
</evidence>
<dbReference type="EC" id="1.6.2.2" evidence="17"/>
<dbReference type="PRINTS" id="PR00406">
    <property type="entry name" value="CYTB5RDTASE"/>
</dbReference>
<dbReference type="GO" id="GO:0005783">
    <property type="term" value="C:endoplasmic reticulum"/>
    <property type="evidence" value="ECO:0007669"/>
    <property type="project" value="TreeGrafter"/>
</dbReference>
<evidence type="ECO:0000256" key="14">
    <source>
        <dbReference type="ARBA" id="ARBA00038836"/>
    </source>
</evidence>
<reference evidence="19 20" key="1">
    <citation type="journal article" date="2014" name="Genome Announc.">
        <title>Draft genome sequence of the pathogenic fungus Scedosporium apiospermum.</title>
        <authorList>
            <person name="Vandeputte P."/>
            <person name="Ghamrawi S."/>
            <person name="Rechenmann M."/>
            <person name="Iltis A."/>
            <person name="Giraud S."/>
            <person name="Fleury M."/>
            <person name="Thornton C."/>
            <person name="Delhaes L."/>
            <person name="Meyer W."/>
            <person name="Papon N."/>
            <person name="Bouchara J.P."/>
        </authorList>
    </citation>
    <scope>NUCLEOTIDE SEQUENCE [LARGE SCALE GENOMIC DNA]</scope>
    <source>
        <strain evidence="19 20">IHEM 14462</strain>
    </source>
</reference>
<dbReference type="InterPro" id="IPR001834">
    <property type="entry name" value="CBR-like"/>
</dbReference>
<feature type="binding site" evidence="16">
    <location>
        <position position="92"/>
    </location>
    <ligand>
        <name>FAD</name>
        <dbReference type="ChEBI" id="CHEBI:57692"/>
    </ligand>
</feature>
<dbReference type="OMA" id="LLCGPQK"/>
<feature type="binding site" evidence="16">
    <location>
        <position position="75"/>
    </location>
    <ligand>
        <name>FAD</name>
        <dbReference type="ChEBI" id="CHEBI:57692"/>
    </ligand>
</feature>
<feature type="binding site" evidence="16">
    <location>
        <position position="73"/>
    </location>
    <ligand>
        <name>FAD</name>
        <dbReference type="ChEBI" id="CHEBI:57692"/>
    </ligand>
</feature>
<dbReference type="Pfam" id="PF00175">
    <property type="entry name" value="NAD_binding_1"/>
    <property type="match status" value="1"/>
</dbReference>
<keyword evidence="5 16" id="KW-0285">Flavoprotein</keyword>
<comment type="subunit">
    <text evidence="14">Monomer. Component of the 2-(3-amino-3-carboxypropyl)histidine synthase complex composed of DPH1, DPH2, DPH3 and a NADH-dependent reductase, predominantly CBR1.</text>
</comment>
<dbReference type="Pfam" id="PF00970">
    <property type="entry name" value="FAD_binding_6"/>
    <property type="match status" value="1"/>
</dbReference>
<dbReference type="SUPFAM" id="SSF52343">
    <property type="entry name" value="Ferredoxin reductase-like, C-terminal NADP-linked domain"/>
    <property type="match status" value="1"/>
</dbReference>
<feature type="binding site" evidence="16">
    <location>
        <position position="100"/>
    </location>
    <ligand>
        <name>FAD</name>
        <dbReference type="ChEBI" id="CHEBI:57692"/>
    </ligand>
</feature>
<evidence type="ECO:0000256" key="9">
    <source>
        <dbReference type="ARBA" id="ARBA00022989"/>
    </source>
</evidence>
<sequence>MTSIAGNSRDAVRARANTFHECELLERIVMTPNSSIYRFKIPLDLNLDIPTGQHVRLAGDVVLPDGSSQRCVRSYTPVTIDHEAHYFELLVKSYPLGKLSNYISSLKVGQTIHVCGPQGNFIYRPNMASRIGMIAGGTGITPMLPILRTVACGRAGGRDSTTIDLIFANSTIQDIVFKDELDEMARTDPNFRVHYVLSTAPDGWTGGTGYLTSDMITRWLPAPGDGVKILLCGPPAMVSMVKKTMDSLGYGKARVVSKPEDQVFVF</sequence>
<evidence type="ECO:0000256" key="7">
    <source>
        <dbReference type="ARBA" id="ARBA00022787"/>
    </source>
</evidence>
<comment type="pathway">
    <text evidence="3">Protein modification; peptidyl-diphthamide biosynthesis.</text>
</comment>
<dbReference type="AlphaFoldDB" id="A0A084G087"/>
<keyword evidence="10 17" id="KW-0560">Oxidoreductase</keyword>
<protein>
    <recommendedName>
        <fullName evidence="17">NADH-cytochrome b5 reductase</fullName>
        <ecNumber evidence="17">1.6.2.2</ecNumber>
    </recommendedName>
</protein>
<comment type="subcellular location">
    <subcellularLocation>
        <location evidence="2">Mitochondrion outer membrane</location>
        <topology evidence="2">Single-pass membrane protein</topology>
    </subcellularLocation>
</comment>
<evidence type="ECO:0000256" key="13">
    <source>
        <dbReference type="ARBA" id="ARBA00037104"/>
    </source>
</evidence>
<keyword evidence="12" id="KW-0472">Membrane</keyword>
<dbReference type="RefSeq" id="XP_016640548.1">
    <property type="nucleotide sequence ID" value="XM_016790285.1"/>
</dbReference>
<dbReference type="PRINTS" id="PR00371">
    <property type="entry name" value="FPNCR"/>
</dbReference>
<evidence type="ECO:0000256" key="17">
    <source>
        <dbReference type="RuleBase" id="RU361226"/>
    </source>
</evidence>
<dbReference type="VEuPathDB" id="FungiDB:SAPIO_CDS8702"/>
<feature type="binding site" evidence="16">
    <location>
        <position position="141"/>
    </location>
    <ligand>
        <name>FAD</name>
        <dbReference type="ChEBI" id="CHEBI:57692"/>
    </ligand>
</feature>
<dbReference type="HOGENOM" id="CLU_003827_9_0_1"/>
<dbReference type="InterPro" id="IPR017927">
    <property type="entry name" value="FAD-bd_FR_type"/>
</dbReference>
<evidence type="ECO:0000256" key="3">
    <source>
        <dbReference type="ARBA" id="ARBA00005156"/>
    </source>
</evidence>
<evidence type="ECO:0000313" key="19">
    <source>
        <dbReference type="EMBL" id="KEZ40749.1"/>
    </source>
</evidence>
<evidence type="ECO:0000256" key="10">
    <source>
        <dbReference type="ARBA" id="ARBA00023002"/>
    </source>
</evidence>
<dbReference type="EMBL" id="JOWA01000121">
    <property type="protein sequence ID" value="KEZ40749.1"/>
    <property type="molecule type" value="Genomic_DNA"/>
</dbReference>
<organism evidence="19 20">
    <name type="scientific">Pseudallescheria apiosperma</name>
    <name type="common">Scedosporium apiospermum</name>
    <dbReference type="NCBI Taxonomy" id="563466"/>
    <lineage>
        <taxon>Eukaryota</taxon>
        <taxon>Fungi</taxon>
        <taxon>Dikarya</taxon>
        <taxon>Ascomycota</taxon>
        <taxon>Pezizomycotina</taxon>
        <taxon>Sordariomycetes</taxon>
        <taxon>Hypocreomycetidae</taxon>
        <taxon>Microascales</taxon>
        <taxon>Microascaceae</taxon>
        <taxon>Scedosporium</taxon>
    </lineage>
</organism>
<dbReference type="Gene3D" id="2.40.30.10">
    <property type="entry name" value="Translation factors"/>
    <property type="match status" value="1"/>
</dbReference>
<accession>A0A084G087</accession>
<feature type="binding site" evidence="16">
    <location>
        <position position="98"/>
    </location>
    <ligand>
        <name>FAD</name>
        <dbReference type="ChEBI" id="CHEBI:57692"/>
    </ligand>
</feature>
<dbReference type="InterPro" id="IPR001433">
    <property type="entry name" value="OxRdtase_FAD/NAD-bd"/>
</dbReference>
<evidence type="ECO:0000256" key="4">
    <source>
        <dbReference type="ARBA" id="ARBA00006105"/>
    </source>
</evidence>
<dbReference type="InterPro" id="IPR008333">
    <property type="entry name" value="Cbr1-like_FAD-bd_dom"/>
</dbReference>
<comment type="catalytic activity">
    <reaction evidence="15">
        <text>2 Fe(3+)-[Dph3] + NADH = 2 Fe(2+)-[Dph3] + NAD(+) + H(+)</text>
        <dbReference type="Rhea" id="RHEA:71231"/>
        <dbReference type="Rhea" id="RHEA-COMP:18002"/>
        <dbReference type="Rhea" id="RHEA-COMP:18003"/>
        <dbReference type="ChEBI" id="CHEBI:15378"/>
        <dbReference type="ChEBI" id="CHEBI:29033"/>
        <dbReference type="ChEBI" id="CHEBI:29034"/>
        <dbReference type="ChEBI" id="CHEBI:57540"/>
        <dbReference type="ChEBI" id="CHEBI:57945"/>
        <dbReference type="ChEBI" id="CHEBI:83228"/>
    </reaction>
    <physiologicalReaction direction="left-to-right" evidence="15">
        <dbReference type="Rhea" id="RHEA:71232"/>
    </physiologicalReaction>
</comment>
<comment type="cofactor">
    <cofactor evidence="1 16 17">
        <name>FAD</name>
        <dbReference type="ChEBI" id="CHEBI:57692"/>
    </cofactor>
</comment>
<keyword evidence="7" id="KW-0496">Mitochondrion</keyword>
<dbReference type="PANTHER" id="PTHR19370:SF184">
    <property type="entry name" value="NADH-CYTOCHROME B5 REDUCTASE-LIKE"/>
    <property type="match status" value="1"/>
</dbReference>
<keyword evidence="20" id="KW-1185">Reference proteome</keyword>
<evidence type="ECO:0000256" key="12">
    <source>
        <dbReference type="ARBA" id="ARBA00023136"/>
    </source>
</evidence>
<evidence type="ECO:0000256" key="2">
    <source>
        <dbReference type="ARBA" id="ARBA00004572"/>
    </source>
</evidence>
<keyword evidence="8 16" id="KW-0274">FAD</keyword>
<evidence type="ECO:0000259" key="18">
    <source>
        <dbReference type="PROSITE" id="PS51384"/>
    </source>
</evidence>
<proteinExistence type="inferred from homology"/>
<evidence type="ECO:0000256" key="11">
    <source>
        <dbReference type="ARBA" id="ARBA00023027"/>
    </source>
</evidence>
<dbReference type="InterPro" id="IPR001709">
    <property type="entry name" value="Flavoprot_Pyr_Nucl_cyt_Rdtase"/>
</dbReference>
<evidence type="ECO:0000256" key="15">
    <source>
        <dbReference type="ARBA" id="ARBA00049138"/>
    </source>
</evidence>
<dbReference type="CDD" id="cd06183">
    <property type="entry name" value="cyt_b5_reduct_like"/>
    <property type="match status" value="1"/>
</dbReference>
<dbReference type="GeneID" id="27727774"/>
<keyword evidence="7" id="KW-1000">Mitochondrion outer membrane</keyword>
<evidence type="ECO:0000256" key="16">
    <source>
        <dbReference type="PIRSR" id="PIRSR601834-1"/>
    </source>
</evidence>
<name>A0A084G087_PSEDA</name>
<evidence type="ECO:0000256" key="1">
    <source>
        <dbReference type="ARBA" id="ARBA00001974"/>
    </source>
</evidence>
<dbReference type="PROSITE" id="PS51384">
    <property type="entry name" value="FAD_FR"/>
    <property type="match status" value="1"/>
</dbReference>
<keyword evidence="9" id="KW-1133">Transmembrane helix</keyword>
<evidence type="ECO:0000256" key="8">
    <source>
        <dbReference type="ARBA" id="ARBA00022827"/>
    </source>
</evidence>
<comment type="caution">
    <text evidence="19">The sequence shown here is derived from an EMBL/GenBank/DDBJ whole genome shotgun (WGS) entry which is preliminary data.</text>
</comment>
<dbReference type="FunFam" id="3.40.50.80:FF:000019">
    <property type="entry name" value="NADH-cytochrome b5 reductase"/>
    <property type="match status" value="1"/>
</dbReference>
<dbReference type="Proteomes" id="UP000028545">
    <property type="component" value="Unassembled WGS sequence"/>
</dbReference>
<dbReference type="Gene3D" id="3.40.50.80">
    <property type="entry name" value="Nucleotide-binding domain of ferredoxin-NADP reductase (FNR) module"/>
    <property type="match status" value="1"/>
</dbReference>
<feature type="binding site" evidence="16">
    <location>
        <position position="90"/>
    </location>
    <ligand>
        <name>FAD</name>
        <dbReference type="ChEBI" id="CHEBI:57692"/>
    </ligand>
</feature>
<dbReference type="OrthoDB" id="432685at2759"/>
<feature type="domain" description="FAD-binding FR-type" evidence="18">
    <location>
        <begin position="17"/>
        <end position="124"/>
    </location>
</feature>
<dbReference type="InterPro" id="IPR039261">
    <property type="entry name" value="FNR_nucleotide-bd"/>
</dbReference>
<dbReference type="PANTHER" id="PTHR19370">
    <property type="entry name" value="NADH-CYTOCHROME B5 REDUCTASE"/>
    <property type="match status" value="1"/>
</dbReference>
<evidence type="ECO:0000256" key="6">
    <source>
        <dbReference type="ARBA" id="ARBA00022692"/>
    </source>
</evidence>
<evidence type="ECO:0000256" key="5">
    <source>
        <dbReference type="ARBA" id="ARBA00022630"/>
    </source>
</evidence>
<comment type="similarity">
    <text evidence="4 17">Belongs to the flavoprotein pyridine nucleotide cytochrome reductase family.</text>
</comment>
<keyword evidence="6" id="KW-0812">Transmembrane</keyword>
<gene>
    <name evidence="19" type="ORF">SAPIO_CDS8702</name>
</gene>
<dbReference type="GO" id="GO:0005741">
    <property type="term" value="C:mitochondrial outer membrane"/>
    <property type="evidence" value="ECO:0007669"/>
    <property type="project" value="UniProtKB-SubCell"/>
</dbReference>
<keyword evidence="11 17" id="KW-0520">NAD</keyword>